<dbReference type="InterPro" id="IPR029068">
    <property type="entry name" value="Glyas_Bleomycin-R_OHBP_Dase"/>
</dbReference>
<dbReference type="Proteomes" id="UP001497525">
    <property type="component" value="Unassembled WGS sequence"/>
</dbReference>
<accession>A0AAV2TMB4</accession>
<feature type="domain" description="VOC" evidence="3">
    <location>
        <begin position="5"/>
        <end position="130"/>
    </location>
</feature>
<dbReference type="PANTHER" id="PTHR46466:SF1">
    <property type="entry name" value="GLYOXALASE DOMAIN-CONTAINING PROTEIN 4"/>
    <property type="match status" value="1"/>
</dbReference>
<dbReference type="CDD" id="cd16357">
    <property type="entry name" value="GLOD4_C"/>
    <property type="match status" value="1"/>
</dbReference>
<dbReference type="Pfam" id="PF21701">
    <property type="entry name" value="GLOD4_C"/>
    <property type="match status" value="1"/>
</dbReference>
<dbReference type="PROSITE" id="PS51819">
    <property type="entry name" value="VOC"/>
    <property type="match status" value="2"/>
</dbReference>
<dbReference type="InterPro" id="IPR037523">
    <property type="entry name" value="VOC_core"/>
</dbReference>
<reference evidence="4" key="1">
    <citation type="submission" date="2024-06" db="EMBL/GenBank/DDBJ databases">
        <authorList>
            <person name="Liu X."/>
            <person name="Lenzi L."/>
            <person name="Haldenby T S."/>
            <person name="Uol C."/>
        </authorList>
    </citation>
    <scope>NUCLEOTIDE SEQUENCE</scope>
</reference>
<dbReference type="SUPFAM" id="SSF54593">
    <property type="entry name" value="Glyoxalase/Bleomycin resistance protein/Dihydroxybiphenyl dioxygenase"/>
    <property type="match status" value="2"/>
</dbReference>
<proteinExistence type="inferred from homology"/>
<dbReference type="InterPro" id="IPR043193">
    <property type="entry name" value="GLOD4"/>
</dbReference>
<protein>
    <recommendedName>
        <fullName evidence="3">VOC domain-containing protein</fullName>
    </recommendedName>
</protein>
<feature type="domain" description="VOC" evidence="3">
    <location>
        <begin position="137"/>
        <end position="256"/>
    </location>
</feature>
<dbReference type="InterPro" id="IPR043194">
    <property type="entry name" value="GLOD4_C"/>
</dbReference>
<dbReference type="PANTHER" id="PTHR46466">
    <property type="entry name" value="GLYOXALASE DOMAIN-CONTAINING PROTEIN 4"/>
    <property type="match status" value="1"/>
</dbReference>
<dbReference type="AlphaFoldDB" id="A0AAV2TMB4"/>
<gene>
    <name evidence="4" type="ORF">CDAUBV1_LOCUS11394</name>
</gene>
<dbReference type="EMBL" id="CAXLJL010000378">
    <property type="protein sequence ID" value="CAL5137126.1"/>
    <property type="molecule type" value="Genomic_DNA"/>
</dbReference>
<evidence type="ECO:0000313" key="5">
    <source>
        <dbReference type="Proteomes" id="UP001497525"/>
    </source>
</evidence>
<name>A0AAV2TMB4_CALDB</name>
<organism evidence="4 5">
    <name type="scientific">Calicophoron daubneyi</name>
    <name type="common">Rumen fluke</name>
    <name type="synonym">Paramphistomum daubneyi</name>
    <dbReference type="NCBI Taxonomy" id="300641"/>
    <lineage>
        <taxon>Eukaryota</taxon>
        <taxon>Metazoa</taxon>
        <taxon>Spiralia</taxon>
        <taxon>Lophotrochozoa</taxon>
        <taxon>Platyhelminthes</taxon>
        <taxon>Trematoda</taxon>
        <taxon>Digenea</taxon>
        <taxon>Plagiorchiida</taxon>
        <taxon>Pronocephalata</taxon>
        <taxon>Paramphistomoidea</taxon>
        <taxon>Paramphistomidae</taxon>
        <taxon>Calicophoron</taxon>
    </lineage>
</organism>
<evidence type="ECO:0000313" key="4">
    <source>
        <dbReference type="EMBL" id="CAL5137126.1"/>
    </source>
</evidence>
<comment type="similarity">
    <text evidence="1">Belongs to the glyoxalase I family.</text>
</comment>
<sequence length="295" mass="32835">MSHRRALHFVLKIGDRRRSIIFLKDIMGMQVLRHEEFNEGCAAQCNGPYAGKWSKTMIGYGPEDNHFVLELTYNYGIGSYKLGNDFQCIYVSNPSAFERIISGAWPVLHRSTDTVEVEAPGGYRFIVDNKPSDGGDPVKAIALSCSNLNRSIDYWSRKCGMNLILSNDKEAVFSYAAEQCNLKLAVIGANVDHASAYGRIAFSCPRDQLLPIQDLMKREGEVVLKDLVSLDTPGKATVEVVILADPDGNEICFVGDEAFRQLSQVDPKADELLMQAIRDDSSDEWYMKHGGKVAE</sequence>
<evidence type="ECO:0000259" key="3">
    <source>
        <dbReference type="PROSITE" id="PS51819"/>
    </source>
</evidence>
<keyword evidence="2" id="KW-0677">Repeat</keyword>
<evidence type="ECO:0000256" key="2">
    <source>
        <dbReference type="ARBA" id="ARBA00022737"/>
    </source>
</evidence>
<comment type="caution">
    <text evidence="4">The sequence shown here is derived from an EMBL/GenBank/DDBJ whole genome shotgun (WGS) entry which is preliminary data.</text>
</comment>
<evidence type="ECO:0000256" key="1">
    <source>
        <dbReference type="ARBA" id="ARBA00010363"/>
    </source>
</evidence>
<dbReference type="Gene3D" id="3.10.180.10">
    <property type="entry name" value="2,3-Dihydroxybiphenyl 1,2-Dioxygenase, domain 1"/>
    <property type="match status" value="2"/>
</dbReference>